<keyword evidence="12" id="KW-1185">Reference proteome</keyword>
<reference evidence="11 12" key="1">
    <citation type="journal article" date="2014" name="Curr. Biol.">
        <title>The genome of the clonal raider ant Cerapachys biroi.</title>
        <authorList>
            <person name="Oxley P.R."/>
            <person name="Ji L."/>
            <person name="Fetter-Pruneda I."/>
            <person name="McKenzie S.K."/>
            <person name="Li C."/>
            <person name="Hu H."/>
            <person name="Zhang G."/>
            <person name="Kronauer D.J."/>
        </authorList>
    </citation>
    <scope>NUCLEOTIDE SEQUENCE [LARGE SCALE GENOMIC DNA]</scope>
</reference>
<dbReference type="OMA" id="VINCLIH"/>
<evidence type="ECO:0000313" key="11">
    <source>
        <dbReference type="EMBL" id="EZA51762.1"/>
    </source>
</evidence>
<feature type="transmembrane region" description="Helical" evidence="10">
    <location>
        <begin position="99"/>
        <end position="119"/>
    </location>
</feature>
<dbReference type="GO" id="GO:0034626">
    <property type="term" value="P:fatty acid elongation, polyunsaturated fatty acid"/>
    <property type="evidence" value="ECO:0007669"/>
    <property type="project" value="TreeGrafter"/>
</dbReference>
<dbReference type="OrthoDB" id="434092at2759"/>
<evidence type="ECO:0000256" key="2">
    <source>
        <dbReference type="ARBA" id="ARBA00022516"/>
    </source>
</evidence>
<gene>
    <name evidence="11" type="ORF">X777_09519</name>
</gene>
<evidence type="ECO:0000256" key="1">
    <source>
        <dbReference type="ARBA" id="ARBA00004141"/>
    </source>
</evidence>
<comment type="subcellular location">
    <subcellularLocation>
        <location evidence="1">Membrane</location>
        <topology evidence="1">Multi-pass membrane protein</topology>
    </subcellularLocation>
</comment>
<evidence type="ECO:0000313" key="12">
    <source>
        <dbReference type="Proteomes" id="UP000053097"/>
    </source>
</evidence>
<keyword evidence="4 10" id="KW-0812">Transmembrane</keyword>
<dbReference type="Pfam" id="PF01151">
    <property type="entry name" value="ELO"/>
    <property type="match status" value="1"/>
</dbReference>
<keyword evidence="8 10" id="KW-0472">Membrane</keyword>
<dbReference type="PANTHER" id="PTHR11157:SF164">
    <property type="entry name" value="ELONGATION OF VERY LONG CHAIN FATTY ACIDS PROTEIN"/>
    <property type="match status" value="1"/>
</dbReference>
<keyword evidence="6 10" id="KW-1133">Transmembrane helix</keyword>
<dbReference type="GO" id="GO:0019367">
    <property type="term" value="P:fatty acid elongation, saturated fatty acid"/>
    <property type="evidence" value="ECO:0007669"/>
    <property type="project" value="TreeGrafter"/>
</dbReference>
<dbReference type="GO" id="GO:0005789">
    <property type="term" value="C:endoplasmic reticulum membrane"/>
    <property type="evidence" value="ECO:0007669"/>
    <property type="project" value="TreeGrafter"/>
</dbReference>
<keyword evidence="2 10" id="KW-0444">Lipid biosynthesis</keyword>
<organism evidence="11 12">
    <name type="scientific">Ooceraea biroi</name>
    <name type="common">Clonal raider ant</name>
    <name type="synonym">Cerapachys biroi</name>
    <dbReference type="NCBI Taxonomy" id="2015173"/>
    <lineage>
        <taxon>Eukaryota</taxon>
        <taxon>Metazoa</taxon>
        <taxon>Ecdysozoa</taxon>
        <taxon>Arthropoda</taxon>
        <taxon>Hexapoda</taxon>
        <taxon>Insecta</taxon>
        <taxon>Pterygota</taxon>
        <taxon>Neoptera</taxon>
        <taxon>Endopterygota</taxon>
        <taxon>Hymenoptera</taxon>
        <taxon>Apocrita</taxon>
        <taxon>Aculeata</taxon>
        <taxon>Formicoidea</taxon>
        <taxon>Formicidae</taxon>
        <taxon>Dorylinae</taxon>
        <taxon>Ooceraea</taxon>
    </lineage>
</organism>
<keyword evidence="5 10" id="KW-0276">Fatty acid metabolism</keyword>
<evidence type="ECO:0000256" key="5">
    <source>
        <dbReference type="ARBA" id="ARBA00022832"/>
    </source>
</evidence>
<keyword evidence="9 10" id="KW-0275">Fatty acid biosynthesis</keyword>
<dbReference type="Proteomes" id="UP000053097">
    <property type="component" value="Unassembled WGS sequence"/>
</dbReference>
<keyword evidence="3 10" id="KW-0808">Transferase</keyword>
<comment type="similarity">
    <text evidence="10">Belongs to the ELO family.</text>
</comment>
<evidence type="ECO:0000256" key="10">
    <source>
        <dbReference type="RuleBase" id="RU361115"/>
    </source>
</evidence>
<feature type="transmembrane region" description="Helical" evidence="10">
    <location>
        <begin position="49"/>
        <end position="69"/>
    </location>
</feature>
<dbReference type="AlphaFoldDB" id="A0A026W6M1"/>
<evidence type="ECO:0000256" key="8">
    <source>
        <dbReference type="ARBA" id="ARBA00023136"/>
    </source>
</evidence>
<comment type="catalytic activity">
    <reaction evidence="10">
        <text>a very-long-chain acyl-CoA + malonyl-CoA + H(+) = a very-long-chain 3-oxoacyl-CoA + CO2 + CoA</text>
        <dbReference type="Rhea" id="RHEA:32727"/>
        <dbReference type="ChEBI" id="CHEBI:15378"/>
        <dbReference type="ChEBI" id="CHEBI:16526"/>
        <dbReference type="ChEBI" id="CHEBI:57287"/>
        <dbReference type="ChEBI" id="CHEBI:57384"/>
        <dbReference type="ChEBI" id="CHEBI:90725"/>
        <dbReference type="ChEBI" id="CHEBI:90736"/>
        <dbReference type="EC" id="2.3.1.199"/>
    </reaction>
</comment>
<keyword evidence="7 10" id="KW-0443">Lipid metabolism</keyword>
<dbReference type="EMBL" id="KK107372">
    <property type="protein sequence ID" value="EZA51762.1"/>
    <property type="molecule type" value="Genomic_DNA"/>
</dbReference>
<name>A0A026W6M1_OOCBI</name>
<accession>A0A026W6M1</accession>
<protein>
    <recommendedName>
        <fullName evidence="10">Elongation of very long chain fatty acids protein</fullName>
        <ecNumber evidence="10">2.3.1.199</ecNumber>
    </recommendedName>
    <alternativeName>
        <fullName evidence="10">Very-long-chain 3-oxoacyl-CoA synthase</fullName>
    </alternativeName>
</protein>
<dbReference type="GO" id="GO:0009922">
    <property type="term" value="F:fatty acid elongase activity"/>
    <property type="evidence" value="ECO:0007669"/>
    <property type="project" value="UniProtKB-EC"/>
</dbReference>
<evidence type="ECO:0000256" key="4">
    <source>
        <dbReference type="ARBA" id="ARBA00022692"/>
    </source>
</evidence>
<dbReference type="STRING" id="2015173.A0A026W6M1"/>
<evidence type="ECO:0000256" key="6">
    <source>
        <dbReference type="ARBA" id="ARBA00022989"/>
    </source>
</evidence>
<dbReference type="InterPro" id="IPR002076">
    <property type="entry name" value="ELO_fam"/>
</dbReference>
<dbReference type="GO" id="GO:0042761">
    <property type="term" value="P:very long-chain fatty acid biosynthetic process"/>
    <property type="evidence" value="ECO:0007669"/>
    <property type="project" value="TreeGrafter"/>
</dbReference>
<feature type="transmembrane region" description="Helical" evidence="10">
    <location>
        <begin position="25"/>
        <end position="43"/>
    </location>
</feature>
<dbReference type="GO" id="GO:0030148">
    <property type="term" value="P:sphingolipid biosynthetic process"/>
    <property type="evidence" value="ECO:0007669"/>
    <property type="project" value="TreeGrafter"/>
</dbReference>
<dbReference type="PANTHER" id="PTHR11157">
    <property type="entry name" value="FATTY ACID ACYL TRANSFERASE-RELATED"/>
    <property type="match status" value="1"/>
</dbReference>
<dbReference type="EC" id="2.3.1.199" evidence="10"/>
<dbReference type="GO" id="GO:0034625">
    <property type="term" value="P:fatty acid elongation, monounsaturated fatty acid"/>
    <property type="evidence" value="ECO:0007669"/>
    <property type="project" value="TreeGrafter"/>
</dbReference>
<sequence length="126" mass="15196">MLKIFDFAETIMFVLRKKYQQVSGLHVYHHISTVLYVWIFLRYLIHGHIIFMLMLNCTVHVILYSYYFLSACGPKMQQRISPFKKWITIIQMVSKDSSFLYYIIIFFGTIKYCLIIVPFNRYNLCL</sequence>
<evidence type="ECO:0000256" key="7">
    <source>
        <dbReference type="ARBA" id="ARBA00023098"/>
    </source>
</evidence>
<comment type="caution">
    <text evidence="10">Lacks conserved residue(s) required for the propagation of feature annotation.</text>
</comment>
<evidence type="ECO:0000256" key="9">
    <source>
        <dbReference type="ARBA" id="ARBA00023160"/>
    </source>
</evidence>
<evidence type="ECO:0000256" key="3">
    <source>
        <dbReference type="ARBA" id="ARBA00022679"/>
    </source>
</evidence>
<proteinExistence type="inferred from homology"/>